<sequence length="107" mass="12279">MLSQESVDRQFKELGFRPSEGDRVNQFYERHTGVGPLDAIIGKYDNHHRQVDLFGFVPGLDTVRVSDTSPKEAMIKLEAKLGIRQDKDYVDRTVRGYLNRNDPPNIC</sequence>
<organism evidence="1 2">
    <name type="scientific">Candidatus Staskawiczbacteria bacterium RIFCSPHIGHO2_01_FULL_34_27</name>
    <dbReference type="NCBI Taxonomy" id="1802199"/>
    <lineage>
        <taxon>Bacteria</taxon>
        <taxon>Candidatus Staskawicziibacteriota</taxon>
    </lineage>
</organism>
<accession>A0A1G2HKQ9</accession>
<evidence type="ECO:0000313" key="1">
    <source>
        <dbReference type="EMBL" id="OGZ62811.1"/>
    </source>
</evidence>
<proteinExistence type="predicted"/>
<protein>
    <submittedName>
        <fullName evidence="1">Uncharacterized protein</fullName>
    </submittedName>
</protein>
<comment type="caution">
    <text evidence="1">The sequence shown here is derived from an EMBL/GenBank/DDBJ whole genome shotgun (WGS) entry which is preliminary data.</text>
</comment>
<reference evidence="1 2" key="1">
    <citation type="journal article" date="2016" name="Nat. Commun.">
        <title>Thousands of microbial genomes shed light on interconnected biogeochemical processes in an aquifer system.</title>
        <authorList>
            <person name="Anantharaman K."/>
            <person name="Brown C.T."/>
            <person name="Hug L.A."/>
            <person name="Sharon I."/>
            <person name="Castelle C.J."/>
            <person name="Probst A.J."/>
            <person name="Thomas B.C."/>
            <person name="Singh A."/>
            <person name="Wilkins M.J."/>
            <person name="Karaoz U."/>
            <person name="Brodie E.L."/>
            <person name="Williams K.H."/>
            <person name="Hubbard S.S."/>
            <person name="Banfield J.F."/>
        </authorList>
    </citation>
    <scope>NUCLEOTIDE SEQUENCE [LARGE SCALE GENOMIC DNA]</scope>
</reference>
<dbReference type="AlphaFoldDB" id="A0A1G2HKQ9"/>
<dbReference type="EMBL" id="MHOL01000012">
    <property type="protein sequence ID" value="OGZ62811.1"/>
    <property type="molecule type" value="Genomic_DNA"/>
</dbReference>
<evidence type="ECO:0000313" key="2">
    <source>
        <dbReference type="Proteomes" id="UP000178991"/>
    </source>
</evidence>
<name>A0A1G2HKQ9_9BACT</name>
<dbReference type="Proteomes" id="UP000178991">
    <property type="component" value="Unassembled WGS sequence"/>
</dbReference>
<gene>
    <name evidence="1" type="ORF">A2639_01945</name>
</gene>